<dbReference type="InterPro" id="IPR024936">
    <property type="entry name" value="Cyclophilin-type_PPIase"/>
</dbReference>
<dbReference type="InterPro" id="IPR044666">
    <property type="entry name" value="Cyclophilin_A-like"/>
</dbReference>
<accession>A0A7S1FS51</accession>
<dbReference type="CDD" id="cd01928">
    <property type="entry name" value="Cyclophilin_PPIL3_like"/>
    <property type="match status" value="1"/>
</dbReference>
<feature type="domain" description="PPIase cyclophilin-type" evidence="5">
    <location>
        <begin position="6"/>
        <end position="153"/>
    </location>
</feature>
<keyword evidence="3 4" id="KW-0413">Isomerase</keyword>
<evidence type="ECO:0000256" key="1">
    <source>
        <dbReference type="ARBA" id="ARBA00000971"/>
    </source>
</evidence>
<protein>
    <recommendedName>
        <fullName evidence="4">Peptidyl-prolyl cis-trans isomerase</fullName>
        <shortName evidence="4">PPIase</shortName>
        <ecNumber evidence="4">5.2.1.8</ecNumber>
    </recommendedName>
</protein>
<dbReference type="PIRSF" id="PIRSF001467">
    <property type="entry name" value="Peptidylpro_ismrse"/>
    <property type="match status" value="1"/>
</dbReference>
<dbReference type="GO" id="GO:0071013">
    <property type="term" value="C:catalytic step 2 spliceosome"/>
    <property type="evidence" value="ECO:0007669"/>
    <property type="project" value="TreeGrafter"/>
</dbReference>
<dbReference type="PRINTS" id="PR00153">
    <property type="entry name" value="CSAPPISMRASE"/>
</dbReference>
<dbReference type="GO" id="GO:0006457">
    <property type="term" value="P:protein folding"/>
    <property type="evidence" value="ECO:0007669"/>
    <property type="project" value="InterPro"/>
</dbReference>
<dbReference type="InterPro" id="IPR002130">
    <property type="entry name" value="Cyclophilin-type_PPIase_dom"/>
</dbReference>
<gene>
    <name evidence="6" type="ORF">CHYS00102_LOCUS13324</name>
</gene>
<dbReference type="EMBL" id="HBFR01018334">
    <property type="protein sequence ID" value="CAD8886126.1"/>
    <property type="molecule type" value="Transcribed_RNA"/>
</dbReference>
<dbReference type="Gene3D" id="2.40.100.10">
    <property type="entry name" value="Cyclophilin-like"/>
    <property type="match status" value="1"/>
</dbReference>
<dbReference type="InterPro" id="IPR029000">
    <property type="entry name" value="Cyclophilin-like_dom_sf"/>
</dbReference>
<organism evidence="6">
    <name type="scientific">Corethron hystrix</name>
    <dbReference type="NCBI Taxonomy" id="216773"/>
    <lineage>
        <taxon>Eukaryota</taxon>
        <taxon>Sar</taxon>
        <taxon>Stramenopiles</taxon>
        <taxon>Ochrophyta</taxon>
        <taxon>Bacillariophyta</taxon>
        <taxon>Coscinodiscophyceae</taxon>
        <taxon>Corethrophycidae</taxon>
        <taxon>Corethrales</taxon>
        <taxon>Corethraceae</taxon>
        <taxon>Corethron</taxon>
    </lineage>
</organism>
<dbReference type="PROSITE" id="PS00170">
    <property type="entry name" value="CSA_PPIASE_1"/>
    <property type="match status" value="1"/>
</dbReference>
<dbReference type="GO" id="GO:0003755">
    <property type="term" value="F:peptidyl-prolyl cis-trans isomerase activity"/>
    <property type="evidence" value="ECO:0007669"/>
    <property type="project" value="UniProtKB-UniRule"/>
</dbReference>
<dbReference type="PANTHER" id="PTHR45625:SF2">
    <property type="entry name" value="PEPTIDYL-PROLYL CIS-TRANS ISOMERASE-LIKE 3"/>
    <property type="match status" value="1"/>
</dbReference>
<sequence length="176" mass="19580">MSVTLHTTLGPLKIELFCDTAPRTTFNFLALAASGYYNASLFHRNVRSFMIQGGDPNGTGKGGDSIWGGTFGDEFHPNNVHDRRGVVSMANKGTNTNRSQFFICYERQPHLNGVHTVIGRVIDGWETLDQMERLQVGKKNRPIDPPILEKITIHANPLADDNIIYMTKDGPPEKLV</sequence>
<dbReference type="PANTHER" id="PTHR45625">
    <property type="entry name" value="PEPTIDYL-PROLYL CIS-TRANS ISOMERASE-RELATED"/>
    <property type="match status" value="1"/>
</dbReference>
<comment type="similarity">
    <text evidence="4">Belongs to the cyclophilin-type PPIase family.</text>
</comment>
<dbReference type="Pfam" id="PF00160">
    <property type="entry name" value="Pro_isomerase"/>
    <property type="match status" value="1"/>
</dbReference>
<evidence type="ECO:0000256" key="4">
    <source>
        <dbReference type="RuleBase" id="RU363019"/>
    </source>
</evidence>
<dbReference type="InterPro" id="IPR020892">
    <property type="entry name" value="Cyclophilin-type_PPIase_CS"/>
</dbReference>
<dbReference type="PROSITE" id="PS50072">
    <property type="entry name" value="CSA_PPIASE_2"/>
    <property type="match status" value="1"/>
</dbReference>
<comment type="catalytic activity">
    <reaction evidence="1 4">
        <text>[protein]-peptidylproline (omega=180) = [protein]-peptidylproline (omega=0)</text>
        <dbReference type="Rhea" id="RHEA:16237"/>
        <dbReference type="Rhea" id="RHEA-COMP:10747"/>
        <dbReference type="Rhea" id="RHEA-COMP:10748"/>
        <dbReference type="ChEBI" id="CHEBI:83833"/>
        <dbReference type="ChEBI" id="CHEBI:83834"/>
        <dbReference type="EC" id="5.2.1.8"/>
    </reaction>
</comment>
<dbReference type="AlphaFoldDB" id="A0A7S1FS51"/>
<evidence type="ECO:0000256" key="3">
    <source>
        <dbReference type="ARBA" id="ARBA00023235"/>
    </source>
</evidence>
<evidence type="ECO:0000313" key="6">
    <source>
        <dbReference type="EMBL" id="CAD8886126.1"/>
    </source>
</evidence>
<comment type="function">
    <text evidence="4">PPIases accelerate the folding of proteins. It catalyzes the cis-trans isomerization of proline imidic peptide bonds in oligopeptides.</text>
</comment>
<evidence type="ECO:0000259" key="5">
    <source>
        <dbReference type="PROSITE" id="PS50072"/>
    </source>
</evidence>
<evidence type="ECO:0000256" key="2">
    <source>
        <dbReference type="ARBA" id="ARBA00023110"/>
    </source>
</evidence>
<dbReference type="EC" id="5.2.1.8" evidence="4"/>
<dbReference type="SUPFAM" id="SSF50891">
    <property type="entry name" value="Cyclophilin-like"/>
    <property type="match status" value="1"/>
</dbReference>
<reference evidence="6" key="1">
    <citation type="submission" date="2021-01" db="EMBL/GenBank/DDBJ databases">
        <authorList>
            <person name="Corre E."/>
            <person name="Pelletier E."/>
            <person name="Niang G."/>
            <person name="Scheremetjew M."/>
            <person name="Finn R."/>
            <person name="Kale V."/>
            <person name="Holt S."/>
            <person name="Cochrane G."/>
            <person name="Meng A."/>
            <person name="Brown T."/>
            <person name="Cohen L."/>
        </authorList>
    </citation>
    <scope>NUCLEOTIDE SEQUENCE</scope>
    <source>
        <strain evidence="6">308</strain>
    </source>
</reference>
<name>A0A7S1FS51_9STRA</name>
<proteinExistence type="inferred from homology"/>
<keyword evidence="2 4" id="KW-0697">Rotamase</keyword>